<accession>A0A930YSS4</accession>
<feature type="domain" description="Formyl transferase C-terminal" evidence="7">
    <location>
        <begin position="200"/>
        <end position="294"/>
    </location>
</feature>
<proteinExistence type="inferred from homology"/>
<evidence type="ECO:0000256" key="2">
    <source>
        <dbReference type="ARBA" id="ARBA00012261"/>
    </source>
</evidence>
<evidence type="ECO:0000256" key="3">
    <source>
        <dbReference type="ARBA" id="ARBA00022679"/>
    </source>
</evidence>
<dbReference type="Pfam" id="PF02911">
    <property type="entry name" value="Formyl_trans_C"/>
    <property type="match status" value="1"/>
</dbReference>
<keyword evidence="4 5" id="KW-0648">Protein biosynthesis</keyword>
<dbReference type="GO" id="GO:0004479">
    <property type="term" value="F:methionyl-tRNA formyltransferase activity"/>
    <property type="evidence" value="ECO:0007669"/>
    <property type="project" value="UniProtKB-UniRule"/>
</dbReference>
<evidence type="ECO:0000256" key="4">
    <source>
        <dbReference type="ARBA" id="ARBA00022917"/>
    </source>
</evidence>
<dbReference type="AlphaFoldDB" id="A0A930YSS4"/>
<organism evidence="8 9">
    <name type="scientific">Lancefieldella rimae</name>
    <dbReference type="NCBI Taxonomy" id="1383"/>
    <lineage>
        <taxon>Bacteria</taxon>
        <taxon>Bacillati</taxon>
        <taxon>Actinomycetota</taxon>
        <taxon>Coriobacteriia</taxon>
        <taxon>Coriobacteriales</taxon>
        <taxon>Atopobiaceae</taxon>
        <taxon>Lancefieldella</taxon>
    </lineage>
</organism>
<dbReference type="CDD" id="cd08646">
    <property type="entry name" value="FMT_core_Met-tRNA-FMT_N"/>
    <property type="match status" value="1"/>
</dbReference>
<dbReference type="HAMAP" id="MF_00182">
    <property type="entry name" value="Formyl_trans"/>
    <property type="match status" value="1"/>
</dbReference>
<evidence type="ECO:0000259" key="7">
    <source>
        <dbReference type="Pfam" id="PF02911"/>
    </source>
</evidence>
<dbReference type="CDD" id="cd08704">
    <property type="entry name" value="Met_tRNA_FMT_C"/>
    <property type="match status" value="1"/>
</dbReference>
<gene>
    <name evidence="5 8" type="primary">fmt</name>
    <name evidence="8" type="ORF">HXK26_02780</name>
</gene>
<dbReference type="Gene3D" id="3.40.50.12230">
    <property type="match status" value="1"/>
</dbReference>
<dbReference type="PANTHER" id="PTHR11138">
    <property type="entry name" value="METHIONYL-TRNA FORMYLTRANSFERASE"/>
    <property type="match status" value="1"/>
</dbReference>
<evidence type="ECO:0000259" key="6">
    <source>
        <dbReference type="Pfam" id="PF00551"/>
    </source>
</evidence>
<reference evidence="8" key="1">
    <citation type="submission" date="2020-04" db="EMBL/GenBank/DDBJ databases">
        <title>Deep metagenomics examines the oral microbiome during advanced dental caries in children, revealing novel taxa and co-occurrences with host molecules.</title>
        <authorList>
            <person name="Baker J.L."/>
            <person name="Morton J.T."/>
            <person name="Dinis M."/>
            <person name="Alvarez R."/>
            <person name="Tran N.C."/>
            <person name="Knight R."/>
            <person name="Edlund A."/>
        </authorList>
    </citation>
    <scope>NUCLEOTIDE SEQUENCE</scope>
    <source>
        <strain evidence="8">JCVI_38_bin.5</strain>
    </source>
</reference>
<dbReference type="Proteomes" id="UP000698335">
    <property type="component" value="Unassembled WGS sequence"/>
</dbReference>
<evidence type="ECO:0000313" key="9">
    <source>
        <dbReference type="Proteomes" id="UP000698335"/>
    </source>
</evidence>
<dbReference type="InterPro" id="IPR011034">
    <property type="entry name" value="Formyl_transferase-like_C_sf"/>
</dbReference>
<comment type="catalytic activity">
    <reaction evidence="5">
        <text>L-methionyl-tRNA(fMet) + (6R)-10-formyltetrahydrofolate = N-formyl-L-methionyl-tRNA(fMet) + (6S)-5,6,7,8-tetrahydrofolate + H(+)</text>
        <dbReference type="Rhea" id="RHEA:24380"/>
        <dbReference type="Rhea" id="RHEA-COMP:9952"/>
        <dbReference type="Rhea" id="RHEA-COMP:9953"/>
        <dbReference type="ChEBI" id="CHEBI:15378"/>
        <dbReference type="ChEBI" id="CHEBI:57453"/>
        <dbReference type="ChEBI" id="CHEBI:78530"/>
        <dbReference type="ChEBI" id="CHEBI:78844"/>
        <dbReference type="ChEBI" id="CHEBI:195366"/>
        <dbReference type="EC" id="2.1.2.9"/>
    </reaction>
</comment>
<evidence type="ECO:0000256" key="5">
    <source>
        <dbReference type="HAMAP-Rule" id="MF_00182"/>
    </source>
</evidence>
<comment type="function">
    <text evidence="5">Attaches a formyl group to the free amino group of methionyl-tRNA(fMet). The formyl group appears to play a dual role in the initiator identity of N-formylmethionyl-tRNA by promoting its recognition by IF2 and preventing the misappropriation of this tRNA by the elongation apparatus.</text>
</comment>
<dbReference type="RefSeq" id="WP_311142017.1">
    <property type="nucleotide sequence ID" value="NZ_CAUOKZ010000004.1"/>
</dbReference>
<feature type="domain" description="Formyl transferase N-terminal" evidence="6">
    <location>
        <begin position="1"/>
        <end position="160"/>
    </location>
</feature>
<evidence type="ECO:0000313" key="8">
    <source>
        <dbReference type="EMBL" id="MBF4807607.1"/>
    </source>
</evidence>
<dbReference type="SUPFAM" id="SSF50486">
    <property type="entry name" value="FMT C-terminal domain-like"/>
    <property type="match status" value="1"/>
</dbReference>
<dbReference type="Pfam" id="PF00551">
    <property type="entry name" value="Formyl_trans_N"/>
    <property type="match status" value="1"/>
</dbReference>
<keyword evidence="3 5" id="KW-0808">Transferase</keyword>
<dbReference type="InterPro" id="IPR036477">
    <property type="entry name" value="Formyl_transf_N_sf"/>
</dbReference>
<dbReference type="InterPro" id="IPR002376">
    <property type="entry name" value="Formyl_transf_N"/>
</dbReference>
<evidence type="ECO:0000256" key="1">
    <source>
        <dbReference type="ARBA" id="ARBA00010699"/>
    </source>
</evidence>
<dbReference type="GO" id="GO:0005829">
    <property type="term" value="C:cytosol"/>
    <property type="evidence" value="ECO:0007669"/>
    <property type="project" value="TreeGrafter"/>
</dbReference>
<dbReference type="SUPFAM" id="SSF53328">
    <property type="entry name" value="Formyltransferase"/>
    <property type="match status" value="1"/>
</dbReference>
<dbReference type="InterPro" id="IPR005794">
    <property type="entry name" value="Fmt"/>
</dbReference>
<dbReference type="InterPro" id="IPR044135">
    <property type="entry name" value="Met-tRNA-FMT_C"/>
</dbReference>
<feature type="binding site" evidence="5">
    <location>
        <begin position="107"/>
        <end position="110"/>
    </location>
    <ligand>
        <name>(6S)-5,6,7,8-tetrahydrofolate</name>
        <dbReference type="ChEBI" id="CHEBI:57453"/>
    </ligand>
</feature>
<dbReference type="NCBIfam" id="TIGR00460">
    <property type="entry name" value="fmt"/>
    <property type="match status" value="1"/>
</dbReference>
<comment type="similarity">
    <text evidence="1 5">Belongs to the Fmt family.</text>
</comment>
<name>A0A930YSS4_9ACTN</name>
<dbReference type="InterPro" id="IPR005793">
    <property type="entry name" value="Formyl_trans_C"/>
</dbReference>
<dbReference type="InterPro" id="IPR041711">
    <property type="entry name" value="Met-tRNA-FMT_N"/>
</dbReference>
<dbReference type="EC" id="2.1.2.9" evidence="2 5"/>
<dbReference type="EMBL" id="JABZGW010000083">
    <property type="protein sequence ID" value="MBF4807607.1"/>
    <property type="molecule type" value="Genomic_DNA"/>
</dbReference>
<comment type="caution">
    <text evidence="8">The sequence shown here is derived from an EMBL/GenBank/DDBJ whole genome shotgun (WGS) entry which is preliminary data.</text>
</comment>
<dbReference type="PANTHER" id="PTHR11138:SF5">
    <property type="entry name" value="METHIONYL-TRNA FORMYLTRANSFERASE, MITOCHONDRIAL"/>
    <property type="match status" value="1"/>
</dbReference>
<sequence length="305" mass="32525">MRIVFMGTPDFAVPSLTALAAKHEVVQVVTRPDAIRGRGKIAEPSAVKIAAHDLGLPVIEAARMTSDSIEKIIACAPDILVVVAFGCIIPDELLSSVPLGGINVHASLLPRLRGAAPIQRAILAGDTLTGVSIMRVVHELDAGAWCRQSSCEIGTKTTAQLTFELAHLGAHELSCALNDIAAGTVCWHEQDAEQATFAAKITKQEMKLDPHDSVRQNVLRVQASSDTAPARARIAGRGVRVLLAREAKEAEPEASVVEIQKGHLYLGCSDGALEVLELRPDGKRAMDASAFTAGLHESAYTWERL</sequence>
<protein>
    <recommendedName>
        <fullName evidence="2 5">Methionyl-tRNA formyltransferase</fullName>
        <ecNumber evidence="2 5">2.1.2.9</ecNumber>
    </recommendedName>
</protein>